<dbReference type="Proteomes" id="UP000502996">
    <property type="component" value="Chromosome"/>
</dbReference>
<gene>
    <name evidence="2" type="ORF">G5V58_03165</name>
</gene>
<dbReference type="AlphaFoldDB" id="A0A6G6W9K7"/>
<name>A0A6G6W9K7_9ACTN</name>
<keyword evidence="3" id="KW-1185">Reference proteome</keyword>
<dbReference type="GO" id="GO:0016853">
    <property type="term" value="F:isomerase activity"/>
    <property type="evidence" value="ECO:0007669"/>
    <property type="project" value="UniProtKB-KW"/>
</dbReference>
<dbReference type="KEGG" id="nano:G5V58_03165"/>
<dbReference type="GO" id="GO:0046872">
    <property type="term" value="F:metal ion binding"/>
    <property type="evidence" value="ECO:0007669"/>
    <property type="project" value="InterPro"/>
</dbReference>
<dbReference type="InterPro" id="IPR017517">
    <property type="entry name" value="Maleyloyr_isom"/>
</dbReference>
<evidence type="ECO:0000313" key="2">
    <source>
        <dbReference type="EMBL" id="QIG41914.1"/>
    </source>
</evidence>
<keyword evidence="2" id="KW-0413">Isomerase</keyword>
<reference evidence="2 3" key="1">
    <citation type="submission" date="2020-02" db="EMBL/GenBank/DDBJ databases">
        <title>Full genome sequence of Nocardioides sp. R-3366.</title>
        <authorList>
            <person name="Im W.-T."/>
        </authorList>
    </citation>
    <scope>NUCLEOTIDE SEQUENCE [LARGE SCALE GENOMIC DNA]</scope>
    <source>
        <strain evidence="2 3">R-3366</strain>
    </source>
</reference>
<proteinExistence type="predicted"/>
<dbReference type="SUPFAM" id="SSF109854">
    <property type="entry name" value="DinB/YfiT-like putative metalloenzymes"/>
    <property type="match status" value="1"/>
</dbReference>
<dbReference type="InterPro" id="IPR024344">
    <property type="entry name" value="MDMPI_metal-binding"/>
</dbReference>
<dbReference type="EMBL" id="CP049257">
    <property type="protein sequence ID" value="QIG41914.1"/>
    <property type="molecule type" value="Genomic_DNA"/>
</dbReference>
<sequence>MAADWDLVVRERAALVELFGGLQGDQWAVPSLCPGWSVQDVLAHLASVLDASARQSLWAVVRGRGWPPAVIEQLTRVYADRPPADLVAAYRRHTDSTFGPPVLGWRASLTDVMVHRADVAVPLGLTLDRPPAAWRPVLEFLTSAIPMMGSIRGGRPHVTWRATDLDWSSGSGPEVTGPADAIGPALAGRAALLDRLEGPGLEPLAAWLR</sequence>
<dbReference type="InterPro" id="IPR034660">
    <property type="entry name" value="DinB/YfiT-like"/>
</dbReference>
<dbReference type="RefSeq" id="WP_165228697.1">
    <property type="nucleotide sequence ID" value="NZ_CP049257.1"/>
</dbReference>
<organism evidence="2 3">
    <name type="scientific">Nocardioides anomalus</name>
    <dbReference type="NCBI Taxonomy" id="2712223"/>
    <lineage>
        <taxon>Bacteria</taxon>
        <taxon>Bacillati</taxon>
        <taxon>Actinomycetota</taxon>
        <taxon>Actinomycetes</taxon>
        <taxon>Propionibacteriales</taxon>
        <taxon>Nocardioidaceae</taxon>
        <taxon>Nocardioides</taxon>
    </lineage>
</organism>
<dbReference type="Pfam" id="PF11716">
    <property type="entry name" value="MDMPI_N"/>
    <property type="match status" value="1"/>
</dbReference>
<feature type="domain" description="Mycothiol-dependent maleylpyruvate isomerase metal-binding" evidence="1">
    <location>
        <begin position="10"/>
        <end position="96"/>
    </location>
</feature>
<dbReference type="Gene3D" id="1.20.120.450">
    <property type="entry name" value="dinb family like domain"/>
    <property type="match status" value="1"/>
</dbReference>
<evidence type="ECO:0000313" key="3">
    <source>
        <dbReference type="Proteomes" id="UP000502996"/>
    </source>
</evidence>
<keyword evidence="2" id="KW-0670">Pyruvate</keyword>
<dbReference type="NCBIfam" id="TIGR03083">
    <property type="entry name" value="maleylpyruvate isomerase family mycothiol-dependent enzyme"/>
    <property type="match status" value="1"/>
</dbReference>
<evidence type="ECO:0000259" key="1">
    <source>
        <dbReference type="Pfam" id="PF11716"/>
    </source>
</evidence>
<protein>
    <submittedName>
        <fullName evidence="2">Maleylpyruvate isomerase family mycothiol-dependent enzyme</fullName>
    </submittedName>
</protein>
<accession>A0A6G6W9K7</accession>